<dbReference type="Pfam" id="PF00984">
    <property type="entry name" value="UDPG_MGDP_dh"/>
    <property type="match status" value="1"/>
</dbReference>
<evidence type="ECO:0000313" key="4">
    <source>
        <dbReference type="EMBL" id="SVB66787.1"/>
    </source>
</evidence>
<evidence type="ECO:0000256" key="1">
    <source>
        <dbReference type="ARBA" id="ARBA00023002"/>
    </source>
</evidence>
<dbReference type="NCBIfam" id="NF008286">
    <property type="entry name" value="PRK11064.1"/>
    <property type="match status" value="1"/>
</dbReference>
<reference evidence="4" key="1">
    <citation type="submission" date="2018-05" db="EMBL/GenBank/DDBJ databases">
        <authorList>
            <person name="Lanie J.A."/>
            <person name="Ng W.-L."/>
            <person name="Kazmierczak K.M."/>
            <person name="Andrzejewski T.M."/>
            <person name="Davidsen T.M."/>
            <person name="Wayne K.J."/>
            <person name="Tettelin H."/>
            <person name="Glass J.I."/>
            <person name="Rusch D."/>
            <person name="Podicherti R."/>
            <person name="Tsui H.-C.T."/>
            <person name="Winkler M.E."/>
        </authorList>
    </citation>
    <scope>NUCLEOTIDE SEQUENCE</scope>
</reference>
<dbReference type="Pfam" id="PF03721">
    <property type="entry name" value="UDPG_MGDP_dh_N"/>
    <property type="match status" value="1"/>
</dbReference>
<dbReference type="InterPro" id="IPR017476">
    <property type="entry name" value="UDP-Glc/GDP-Man"/>
</dbReference>
<dbReference type="InterPro" id="IPR036291">
    <property type="entry name" value="NAD(P)-bd_dom_sf"/>
</dbReference>
<dbReference type="FunFam" id="3.40.50.720:FF:000139">
    <property type="entry name" value="UDP-N-acetyl-D-mannosamine dehydrogenase"/>
    <property type="match status" value="1"/>
</dbReference>
<dbReference type="Gene3D" id="3.40.50.720">
    <property type="entry name" value="NAD(P)-binding Rossmann-like Domain"/>
    <property type="match status" value="2"/>
</dbReference>
<dbReference type="AlphaFoldDB" id="A0A382FX24"/>
<gene>
    <name evidence="4" type="ORF">METZ01_LOCUS219641</name>
</gene>
<dbReference type="PANTHER" id="PTHR43491:SF1">
    <property type="entry name" value="UDP-N-ACETYL-D-MANNOSAMINE DEHYDROGENASE"/>
    <property type="match status" value="1"/>
</dbReference>
<keyword evidence="2" id="KW-0520">NAD</keyword>
<evidence type="ECO:0000259" key="3">
    <source>
        <dbReference type="SMART" id="SM00984"/>
    </source>
</evidence>
<dbReference type="PIRSF" id="PIRSF500136">
    <property type="entry name" value="UDP_ManNAc_DH"/>
    <property type="match status" value="1"/>
</dbReference>
<dbReference type="InterPro" id="IPR014026">
    <property type="entry name" value="UDP-Glc/GDP-Man_DH_dimer"/>
</dbReference>
<organism evidence="4">
    <name type="scientific">marine metagenome</name>
    <dbReference type="NCBI Taxonomy" id="408172"/>
    <lineage>
        <taxon>unclassified sequences</taxon>
        <taxon>metagenomes</taxon>
        <taxon>ecological metagenomes</taxon>
    </lineage>
</organism>
<dbReference type="NCBIfam" id="TIGR03026">
    <property type="entry name" value="NDP-sugDHase"/>
    <property type="match status" value="1"/>
</dbReference>
<dbReference type="EMBL" id="UINC01051991">
    <property type="protein sequence ID" value="SVB66787.1"/>
    <property type="molecule type" value="Genomic_DNA"/>
</dbReference>
<dbReference type="SUPFAM" id="SSF52413">
    <property type="entry name" value="UDP-glucose/GDP-mannose dehydrogenase C-terminal domain"/>
    <property type="match status" value="1"/>
</dbReference>
<dbReference type="InterPro" id="IPR008927">
    <property type="entry name" value="6-PGluconate_DH-like_C_sf"/>
</dbReference>
<dbReference type="GO" id="GO:0016628">
    <property type="term" value="F:oxidoreductase activity, acting on the CH-CH group of donors, NAD or NADP as acceptor"/>
    <property type="evidence" value="ECO:0007669"/>
    <property type="project" value="InterPro"/>
</dbReference>
<dbReference type="InterPro" id="IPR014027">
    <property type="entry name" value="UDP-Glc/GDP-Man_DH_C"/>
</dbReference>
<dbReference type="PIRSF" id="PIRSF000124">
    <property type="entry name" value="UDPglc_GDPman_dh"/>
    <property type="match status" value="1"/>
</dbReference>
<dbReference type="InterPro" id="IPR001732">
    <property type="entry name" value="UDP-Glc/GDP-Man_DH_N"/>
</dbReference>
<dbReference type="Gene3D" id="1.20.5.100">
    <property type="entry name" value="Cytochrome c1, transmembrane anchor, C-terminal"/>
    <property type="match status" value="1"/>
</dbReference>
<keyword evidence="1" id="KW-0560">Oxidoreductase</keyword>
<proteinExistence type="predicted"/>
<dbReference type="SUPFAM" id="SSF51735">
    <property type="entry name" value="NAD(P)-binding Rossmann-fold domains"/>
    <property type="match status" value="1"/>
</dbReference>
<dbReference type="SUPFAM" id="SSF48179">
    <property type="entry name" value="6-phosphogluconate dehydrogenase C-terminal domain-like"/>
    <property type="match status" value="1"/>
</dbReference>
<dbReference type="InterPro" id="IPR028359">
    <property type="entry name" value="UDP_ManNAc/GlcNAc_DH"/>
</dbReference>
<name>A0A382FX24_9ZZZZ</name>
<sequence length="419" mass="46213">MIVSILGLGYIGLPTAAIVASKNIKVLGVDINKDIVDLINEGRTHISEPELEGLVKNSVNSKQLVVSTKIQKADVFIIAVPTPFKKDNKPDLSFVKSACEEISTVLKKGDLVILESTCPVGATEKVREWLQNKRKDLTFPDIRNSNIQHDISIAHSPERVLPGNIIEELVKNDRIIGGLTPKCSEKALSFYKIFVEGDCVVTDSRTAELCKLVENSFRDLNIAFANEVSLICDNLEINVWDLINLANKHPRVEILNPGPGVGGHCLAVDPWFIVDTSPEHSKLIKTARQVNDSKPEFILNKLKGVVSTLQKEYSELKISIFGLAFKPNVSDLRESPALNIALEVKEMGFDKLLLVEPNLTELPQVLISDQTFLVNSEVGLSEADIVLILVGHESFKGIKLEALKNKQLIDSIGLINYLT</sequence>
<dbReference type="GO" id="GO:0051287">
    <property type="term" value="F:NAD binding"/>
    <property type="evidence" value="ECO:0007669"/>
    <property type="project" value="InterPro"/>
</dbReference>
<dbReference type="GO" id="GO:0016616">
    <property type="term" value="F:oxidoreductase activity, acting on the CH-OH group of donors, NAD or NADP as acceptor"/>
    <property type="evidence" value="ECO:0007669"/>
    <property type="project" value="InterPro"/>
</dbReference>
<protein>
    <recommendedName>
        <fullName evidence="3">UDP-glucose/GDP-mannose dehydrogenase C-terminal domain-containing protein</fullName>
    </recommendedName>
</protein>
<dbReference type="SMART" id="SM00984">
    <property type="entry name" value="UDPG_MGDP_dh_C"/>
    <property type="match status" value="1"/>
</dbReference>
<dbReference type="GO" id="GO:0000271">
    <property type="term" value="P:polysaccharide biosynthetic process"/>
    <property type="evidence" value="ECO:0007669"/>
    <property type="project" value="InterPro"/>
</dbReference>
<dbReference type="Pfam" id="PF03720">
    <property type="entry name" value="UDPG_MGDP_dh_C"/>
    <property type="match status" value="1"/>
</dbReference>
<dbReference type="InterPro" id="IPR036220">
    <property type="entry name" value="UDP-Glc/GDP-Man_DH_C_sf"/>
</dbReference>
<feature type="domain" description="UDP-glucose/GDP-mannose dehydrogenase C-terminal" evidence="3">
    <location>
        <begin position="319"/>
        <end position="417"/>
    </location>
</feature>
<accession>A0A382FX24</accession>
<evidence type="ECO:0000256" key="2">
    <source>
        <dbReference type="ARBA" id="ARBA00023027"/>
    </source>
</evidence>
<dbReference type="PANTHER" id="PTHR43491">
    <property type="entry name" value="UDP-N-ACETYL-D-MANNOSAMINE DEHYDROGENASE"/>
    <property type="match status" value="1"/>
</dbReference>